<dbReference type="InterPro" id="IPR026960">
    <property type="entry name" value="RVT-Znf"/>
</dbReference>
<comment type="caution">
    <text evidence="2">The sequence shown here is derived from an EMBL/GenBank/DDBJ whole genome shotgun (WGS) entry which is preliminary data.</text>
</comment>
<organism evidence="2 3">
    <name type="scientific">Artemisia annua</name>
    <name type="common">Sweet wormwood</name>
    <dbReference type="NCBI Taxonomy" id="35608"/>
    <lineage>
        <taxon>Eukaryota</taxon>
        <taxon>Viridiplantae</taxon>
        <taxon>Streptophyta</taxon>
        <taxon>Embryophyta</taxon>
        <taxon>Tracheophyta</taxon>
        <taxon>Spermatophyta</taxon>
        <taxon>Magnoliopsida</taxon>
        <taxon>eudicotyledons</taxon>
        <taxon>Gunneridae</taxon>
        <taxon>Pentapetalae</taxon>
        <taxon>asterids</taxon>
        <taxon>campanulids</taxon>
        <taxon>Asterales</taxon>
        <taxon>Asteraceae</taxon>
        <taxon>Asteroideae</taxon>
        <taxon>Anthemideae</taxon>
        <taxon>Artemisiinae</taxon>
        <taxon>Artemisia</taxon>
    </lineage>
</organism>
<gene>
    <name evidence="2" type="ORF">CTI12_AA399010</name>
</gene>
<dbReference type="PANTHER" id="PTHR36617">
    <property type="entry name" value="PROTEIN, PUTATIVE-RELATED"/>
    <property type="match status" value="1"/>
</dbReference>
<keyword evidence="2" id="KW-0808">Transferase</keyword>
<dbReference type="Pfam" id="PF13966">
    <property type="entry name" value="zf-RVT"/>
    <property type="match status" value="1"/>
</dbReference>
<accession>A0A2U1MAB2</accession>
<dbReference type="PANTHER" id="PTHR36617:SF15">
    <property type="entry name" value="REVERSE TRANSCRIPTASE ZINC-BINDING DOMAIN-CONTAINING PROTEIN"/>
    <property type="match status" value="1"/>
</dbReference>
<evidence type="ECO:0000259" key="1">
    <source>
        <dbReference type="Pfam" id="PF13966"/>
    </source>
</evidence>
<dbReference type="EMBL" id="PKPP01005973">
    <property type="protein sequence ID" value="PWA58173.1"/>
    <property type="molecule type" value="Genomic_DNA"/>
</dbReference>
<dbReference type="AlphaFoldDB" id="A0A2U1MAB2"/>
<reference evidence="2 3" key="1">
    <citation type="journal article" date="2018" name="Mol. Plant">
        <title>The genome of Artemisia annua provides insight into the evolution of Asteraceae family and artemisinin biosynthesis.</title>
        <authorList>
            <person name="Shen Q."/>
            <person name="Zhang L."/>
            <person name="Liao Z."/>
            <person name="Wang S."/>
            <person name="Yan T."/>
            <person name="Shi P."/>
            <person name="Liu M."/>
            <person name="Fu X."/>
            <person name="Pan Q."/>
            <person name="Wang Y."/>
            <person name="Lv Z."/>
            <person name="Lu X."/>
            <person name="Zhang F."/>
            <person name="Jiang W."/>
            <person name="Ma Y."/>
            <person name="Chen M."/>
            <person name="Hao X."/>
            <person name="Li L."/>
            <person name="Tang Y."/>
            <person name="Lv G."/>
            <person name="Zhou Y."/>
            <person name="Sun X."/>
            <person name="Brodelius P.E."/>
            <person name="Rose J.K.C."/>
            <person name="Tang K."/>
        </authorList>
    </citation>
    <scope>NUCLEOTIDE SEQUENCE [LARGE SCALE GENOMIC DNA]</scope>
    <source>
        <strain evidence="3">cv. Huhao1</strain>
        <tissue evidence="2">Leaf</tissue>
    </source>
</reference>
<sequence length="370" mass="43248">MAEKQFGGLGVSSLFALNRALLFKWIWRFLNHQTGLWQSIIKAIHGPYGSLDAPIPRRSGGSVWVMIRKSIDALKSKGIDLMQFCNKVIGNGSSTSFWYDRWNGDVCFKVRFHRLFNLELQKDISVAHKLQLSDSSSSFRRRPRGGLEESQWNEMSQVIDNVVLSPINDRWRWTLNSNGFFSVSSVRKEIDKRVVAMSSSPTRWSTILPIKVNVFIWRMFLDKLPTRSNLSARGVDVPCVLCPVCDSEVESRNHLFFGCSLVSELHRLIGRWWNIHIPEFTDLFSWESWFKDLRLTSLHKLVLEATFFSLWWHVWKFRNDSVFEMVKPKKCMLFDNTITQTLLWMNHRSRKVRVNWAAWLKDPLDAISNM</sequence>
<evidence type="ECO:0000313" key="2">
    <source>
        <dbReference type="EMBL" id="PWA58173.1"/>
    </source>
</evidence>
<keyword evidence="2" id="KW-0695">RNA-directed DNA polymerase</keyword>
<dbReference type="OrthoDB" id="1743609at2759"/>
<keyword evidence="2" id="KW-0548">Nucleotidyltransferase</keyword>
<evidence type="ECO:0000313" key="3">
    <source>
        <dbReference type="Proteomes" id="UP000245207"/>
    </source>
</evidence>
<feature type="domain" description="Reverse transcriptase zinc-binding" evidence="1">
    <location>
        <begin position="181"/>
        <end position="264"/>
    </location>
</feature>
<dbReference type="STRING" id="35608.A0A2U1MAB2"/>
<dbReference type="GO" id="GO:0003964">
    <property type="term" value="F:RNA-directed DNA polymerase activity"/>
    <property type="evidence" value="ECO:0007669"/>
    <property type="project" value="UniProtKB-KW"/>
</dbReference>
<name>A0A2U1MAB2_ARTAN</name>
<protein>
    <submittedName>
        <fullName evidence="2">RNA-directed DNA polymerase, eukaryota, Reverse transcriptase zinc-binding domain protein</fullName>
    </submittedName>
</protein>
<proteinExistence type="predicted"/>
<dbReference type="Proteomes" id="UP000245207">
    <property type="component" value="Unassembled WGS sequence"/>
</dbReference>
<keyword evidence="3" id="KW-1185">Reference proteome</keyword>